<proteinExistence type="predicted"/>
<sequence length="330" mass="37744">MSQAKKVLSTAASLAASAMLVRSIANDFLPSEVQHYFYSSLHSVSHYMSSQLTIVIEEFQGLSTNQLFEAAHLYLGVRTTTTSTKRLRVGKTEKDNTIEITLDRNEEIFDFYENVKLKWRLACTQVPPASSSDYRNPKLGDYNTSLRSEVRQYELSFHKKHKDMALNLYLPHVLEKAKAIKKESNMVKLHTVVYNRWDVNQVTLSGLLNFIDGLWSCCGDERIIIFTTNHKERLDPALLRPGRMDMHINMSYCTASVFKQLAFSYLGISHHHLFEQIEELIMEVEVTPAEVAGELMKSTDADISLQALVKFFHAKMAEQEKAKTQNKIEL</sequence>
<comment type="caution">
    <text evidence="1">The sequence shown here is derived from an EMBL/GenBank/DDBJ whole genome shotgun (WGS) entry which is preliminary data.</text>
</comment>
<gene>
    <name evidence="1" type="ORF">Pint_30624</name>
</gene>
<name>A0ACC0WX14_9ROSI</name>
<organism evidence="1 2">
    <name type="scientific">Pistacia integerrima</name>
    <dbReference type="NCBI Taxonomy" id="434235"/>
    <lineage>
        <taxon>Eukaryota</taxon>
        <taxon>Viridiplantae</taxon>
        <taxon>Streptophyta</taxon>
        <taxon>Embryophyta</taxon>
        <taxon>Tracheophyta</taxon>
        <taxon>Spermatophyta</taxon>
        <taxon>Magnoliopsida</taxon>
        <taxon>eudicotyledons</taxon>
        <taxon>Gunneridae</taxon>
        <taxon>Pentapetalae</taxon>
        <taxon>rosids</taxon>
        <taxon>malvids</taxon>
        <taxon>Sapindales</taxon>
        <taxon>Anacardiaceae</taxon>
        <taxon>Pistacia</taxon>
    </lineage>
</organism>
<dbReference type="Proteomes" id="UP001163603">
    <property type="component" value="Chromosome 15"/>
</dbReference>
<keyword evidence="2" id="KW-1185">Reference proteome</keyword>
<dbReference type="EMBL" id="CM047750">
    <property type="protein sequence ID" value="KAJ0006682.1"/>
    <property type="molecule type" value="Genomic_DNA"/>
</dbReference>
<accession>A0ACC0WX14</accession>
<evidence type="ECO:0000313" key="1">
    <source>
        <dbReference type="EMBL" id="KAJ0006682.1"/>
    </source>
</evidence>
<reference evidence="2" key="1">
    <citation type="journal article" date="2023" name="G3 (Bethesda)">
        <title>Genome assembly and association tests identify interacting loci associated with vigor, precocity, and sex in interspecific pistachio rootstocks.</title>
        <authorList>
            <person name="Palmer W."/>
            <person name="Jacygrad E."/>
            <person name="Sagayaradj S."/>
            <person name="Cavanaugh K."/>
            <person name="Han R."/>
            <person name="Bertier L."/>
            <person name="Beede B."/>
            <person name="Kafkas S."/>
            <person name="Golino D."/>
            <person name="Preece J."/>
            <person name="Michelmore R."/>
        </authorList>
    </citation>
    <scope>NUCLEOTIDE SEQUENCE [LARGE SCALE GENOMIC DNA]</scope>
</reference>
<protein>
    <submittedName>
        <fullName evidence="1">Uncharacterized protein</fullName>
    </submittedName>
</protein>
<evidence type="ECO:0000313" key="2">
    <source>
        <dbReference type="Proteomes" id="UP001163603"/>
    </source>
</evidence>